<dbReference type="Proteomes" id="UP000199597">
    <property type="component" value="Chromosome I"/>
</dbReference>
<dbReference type="OrthoDB" id="9792539at2"/>
<keyword evidence="9" id="KW-0718">Serine biosynthesis</keyword>
<feature type="active site" description="Proton donor" evidence="13">
    <location>
        <position position="22"/>
    </location>
</feature>
<dbReference type="NCBIfam" id="TIGR01488">
    <property type="entry name" value="HAD-SF-IB"/>
    <property type="match status" value="1"/>
</dbReference>
<evidence type="ECO:0000313" key="15">
    <source>
        <dbReference type="Proteomes" id="UP000199597"/>
    </source>
</evidence>
<dbReference type="SFLD" id="SFLDS00003">
    <property type="entry name" value="Haloacid_Dehalogenase"/>
    <property type="match status" value="1"/>
</dbReference>
<dbReference type="Gene3D" id="3.40.50.1000">
    <property type="entry name" value="HAD superfamily/HAD-like"/>
    <property type="match status" value="1"/>
</dbReference>
<keyword evidence="7" id="KW-0378">Hydrolase</keyword>
<reference evidence="15" key="1">
    <citation type="submission" date="2016-10" db="EMBL/GenBank/DDBJ databases">
        <authorList>
            <person name="Varghese N."/>
            <person name="Submissions S."/>
        </authorList>
    </citation>
    <scope>NUCLEOTIDE SEQUENCE [LARGE SCALE GENOMIC DNA]</scope>
    <source>
        <strain evidence="15">DSM 23676</strain>
    </source>
</reference>
<evidence type="ECO:0000256" key="12">
    <source>
        <dbReference type="ARBA" id="ARBA00048523"/>
    </source>
</evidence>
<organism evidence="14 15">
    <name type="scientific">Brevibacterium siliguriense</name>
    <dbReference type="NCBI Taxonomy" id="1136497"/>
    <lineage>
        <taxon>Bacteria</taxon>
        <taxon>Bacillati</taxon>
        <taxon>Actinomycetota</taxon>
        <taxon>Actinomycetes</taxon>
        <taxon>Micrococcales</taxon>
        <taxon>Brevibacteriaceae</taxon>
        <taxon>Brevibacterium</taxon>
    </lineage>
</organism>
<dbReference type="EMBL" id="LT629766">
    <property type="protein sequence ID" value="SDS67428.1"/>
    <property type="molecule type" value="Genomic_DNA"/>
</dbReference>
<dbReference type="GO" id="GO:0036424">
    <property type="term" value="F:L-phosphoserine phosphatase activity"/>
    <property type="evidence" value="ECO:0007669"/>
    <property type="project" value="InterPro"/>
</dbReference>
<dbReference type="InterPro" id="IPR004469">
    <property type="entry name" value="PSP"/>
</dbReference>
<evidence type="ECO:0000313" key="14">
    <source>
        <dbReference type="EMBL" id="SDS67428.1"/>
    </source>
</evidence>
<dbReference type="GO" id="GO:0005737">
    <property type="term" value="C:cytoplasm"/>
    <property type="evidence" value="ECO:0007669"/>
    <property type="project" value="TreeGrafter"/>
</dbReference>
<dbReference type="Pfam" id="PF12710">
    <property type="entry name" value="HAD"/>
    <property type="match status" value="1"/>
</dbReference>
<dbReference type="RefSeq" id="WP_092013704.1">
    <property type="nucleotide sequence ID" value="NZ_LT629766.1"/>
</dbReference>
<evidence type="ECO:0000256" key="5">
    <source>
        <dbReference type="ARBA" id="ARBA00022605"/>
    </source>
</evidence>
<evidence type="ECO:0000256" key="8">
    <source>
        <dbReference type="ARBA" id="ARBA00022842"/>
    </source>
</evidence>
<sequence>MNETPQANASQNPVQLLVMDVDSTFINEEVIDLIAAHAGVGDQVANITERAMAGELDFAESLAERVALLTGLPETVLDEVRAQITITEGAADLVTAVHSSGGQVALVSGGFTAIIAPVAARLGITEVFANGLEVDDGKLTGRTNGRVIDPSAKAEIFEDLLAAGGYDRAASVAVGDGANDIGMIEAAGLGIAFCAKPALVAAADASVETRDLRAVIDLVAAQTDGSH</sequence>
<dbReference type="NCBIfam" id="TIGR00338">
    <property type="entry name" value="serB"/>
    <property type="match status" value="1"/>
</dbReference>
<comment type="cofactor">
    <cofactor evidence="1">
        <name>Mg(2+)</name>
        <dbReference type="ChEBI" id="CHEBI:18420"/>
    </cofactor>
</comment>
<evidence type="ECO:0000256" key="9">
    <source>
        <dbReference type="ARBA" id="ARBA00023299"/>
    </source>
</evidence>
<dbReference type="UniPathway" id="UPA00135">
    <property type="reaction ID" value="UER00198"/>
</dbReference>
<evidence type="ECO:0000256" key="11">
    <source>
        <dbReference type="ARBA" id="ARBA00048138"/>
    </source>
</evidence>
<keyword evidence="15" id="KW-1185">Reference proteome</keyword>
<name>A0A1H1U4N3_9MICO</name>
<proteinExistence type="inferred from homology"/>
<keyword evidence="5" id="KW-0028">Amino-acid biosynthesis</keyword>
<evidence type="ECO:0000256" key="7">
    <source>
        <dbReference type="ARBA" id="ARBA00022801"/>
    </source>
</evidence>
<dbReference type="SUPFAM" id="SSF56784">
    <property type="entry name" value="HAD-like"/>
    <property type="match status" value="1"/>
</dbReference>
<dbReference type="PANTHER" id="PTHR43344">
    <property type="entry name" value="PHOSPHOSERINE PHOSPHATASE"/>
    <property type="match status" value="1"/>
</dbReference>
<comment type="pathway">
    <text evidence="2">Amino-acid biosynthesis; L-serine biosynthesis; L-serine from 3-phospho-D-glycerate: step 3/3.</text>
</comment>
<dbReference type="InterPro" id="IPR036412">
    <property type="entry name" value="HAD-like_sf"/>
</dbReference>
<protein>
    <recommendedName>
        <fullName evidence="4">phosphoserine phosphatase</fullName>
        <ecNumber evidence="4">3.1.3.3</ecNumber>
    </recommendedName>
    <alternativeName>
        <fullName evidence="10">O-phosphoserine phosphohydrolase</fullName>
    </alternativeName>
</protein>
<evidence type="ECO:0000256" key="1">
    <source>
        <dbReference type="ARBA" id="ARBA00001946"/>
    </source>
</evidence>
<dbReference type="InterPro" id="IPR050582">
    <property type="entry name" value="HAD-like_SerB"/>
</dbReference>
<dbReference type="SFLD" id="SFLDG01137">
    <property type="entry name" value="C1.6.1:_Phosphoserine_Phosphat"/>
    <property type="match status" value="1"/>
</dbReference>
<dbReference type="GO" id="GO:0006564">
    <property type="term" value="P:L-serine biosynthetic process"/>
    <property type="evidence" value="ECO:0007669"/>
    <property type="project" value="UniProtKB-KW"/>
</dbReference>
<keyword evidence="6" id="KW-0479">Metal-binding</keyword>
<evidence type="ECO:0000256" key="4">
    <source>
        <dbReference type="ARBA" id="ARBA00012640"/>
    </source>
</evidence>
<dbReference type="AlphaFoldDB" id="A0A1H1U4N3"/>
<dbReference type="STRING" id="1136497.SAMN04489752_2234"/>
<dbReference type="SFLD" id="SFLDG01136">
    <property type="entry name" value="C1.6:_Phosphoserine_Phosphatas"/>
    <property type="match status" value="1"/>
</dbReference>
<dbReference type="SFLD" id="SFLDF00029">
    <property type="entry name" value="phosphoserine_phosphatase"/>
    <property type="match status" value="1"/>
</dbReference>
<evidence type="ECO:0000256" key="3">
    <source>
        <dbReference type="ARBA" id="ARBA00009184"/>
    </source>
</evidence>
<comment type="catalytic activity">
    <reaction evidence="11">
        <text>O-phospho-L-serine + H2O = L-serine + phosphate</text>
        <dbReference type="Rhea" id="RHEA:21208"/>
        <dbReference type="ChEBI" id="CHEBI:15377"/>
        <dbReference type="ChEBI" id="CHEBI:33384"/>
        <dbReference type="ChEBI" id="CHEBI:43474"/>
        <dbReference type="ChEBI" id="CHEBI:57524"/>
        <dbReference type="EC" id="3.1.3.3"/>
    </reaction>
</comment>
<evidence type="ECO:0000256" key="10">
    <source>
        <dbReference type="ARBA" id="ARBA00031693"/>
    </source>
</evidence>
<keyword evidence="8" id="KW-0460">Magnesium</keyword>
<dbReference type="EC" id="3.1.3.3" evidence="4"/>
<accession>A0A1H1U4N3</accession>
<feature type="active site" description="Nucleophile" evidence="13">
    <location>
        <position position="20"/>
    </location>
</feature>
<evidence type="ECO:0000256" key="6">
    <source>
        <dbReference type="ARBA" id="ARBA00022723"/>
    </source>
</evidence>
<gene>
    <name evidence="14" type="ORF">SAMN04489752_2234</name>
</gene>
<dbReference type="GO" id="GO:0000287">
    <property type="term" value="F:magnesium ion binding"/>
    <property type="evidence" value="ECO:0007669"/>
    <property type="project" value="TreeGrafter"/>
</dbReference>
<comment type="catalytic activity">
    <reaction evidence="12">
        <text>O-phospho-D-serine + H2O = D-serine + phosphate</text>
        <dbReference type="Rhea" id="RHEA:24873"/>
        <dbReference type="ChEBI" id="CHEBI:15377"/>
        <dbReference type="ChEBI" id="CHEBI:35247"/>
        <dbReference type="ChEBI" id="CHEBI:43474"/>
        <dbReference type="ChEBI" id="CHEBI:58680"/>
        <dbReference type="EC" id="3.1.3.3"/>
    </reaction>
</comment>
<dbReference type="PANTHER" id="PTHR43344:SF2">
    <property type="entry name" value="PHOSPHOSERINE PHOSPHATASE"/>
    <property type="match status" value="1"/>
</dbReference>
<evidence type="ECO:0000256" key="13">
    <source>
        <dbReference type="PIRSR" id="PIRSR604469-1"/>
    </source>
</evidence>
<evidence type="ECO:0000256" key="2">
    <source>
        <dbReference type="ARBA" id="ARBA00005135"/>
    </source>
</evidence>
<comment type="similarity">
    <text evidence="3">Belongs to the HAD-like hydrolase superfamily. SerB family.</text>
</comment>
<dbReference type="InterPro" id="IPR023214">
    <property type="entry name" value="HAD_sf"/>
</dbReference>